<protein>
    <submittedName>
        <fullName evidence="1">Uncharacterized protein</fullName>
    </submittedName>
</protein>
<evidence type="ECO:0000313" key="2">
    <source>
        <dbReference type="Proteomes" id="UP000001542"/>
    </source>
</evidence>
<dbReference type="AlphaFoldDB" id="A2FVW5"/>
<reference evidence="1" key="1">
    <citation type="submission" date="2006-10" db="EMBL/GenBank/DDBJ databases">
        <authorList>
            <person name="Amadeo P."/>
            <person name="Zhao Q."/>
            <person name="Wortman J."/>
            <person name="Fraser-Liggett C."/>
            <person name="Carlton J."/>
        </authorList>
    </citation>
    <scope>NUCLEOTIDE SEQUENCE</scope>
    <source>
        <strain evidence="1">G3</strain>
    </source>
</reference>
<name>A2FVW5_TRIV3</name>
<dbReference type="OrthoDB" id="10563662at2759"/>
<evidence type="ECO:0000313" key="1">
    <source>
        <dbReference type="EMBL" id="EAX90950.1"/>
    </source>
</evidence>
<dbReference type="KEGG" id="tva:4748642"/>
<proteinExistence type="predicted"/>
<organism evidence="1 2">
    <name type="scientific">Trichomonas vaginalis (strain ATCC PRA-98 / G3)</name>
    <dbReference type="NCBI Taxonomy" id="412133"/>
    <lineage>
        <taxon>Eukaryota</taxon>
        <taxon>Metamonada</taxon>
        <taxon>Parabasalia</taxon>
        <taxon>Trichomonadida</taxon>
        <taxon>Trichomonadidae</taxon>
        <taxon>Trichomonas</taxon>
    </lineage>
</organism>
<dbReference type="RefSeq" id="XP_001303880.1">
    <property type="nucleotide sequence ID" value="XM_001303879.1"/>
</dbReference>
<keyword evidence="2" id="KW-1185">Reference proteome</keyword>
<dbReference type="InParanoid" id="A2FVW5"/>
<dbReference type="EMBL" id="DS114070">
    <property type="protein sequence ID" value="EAX90950.1"/>
    <property type="molecule type" value="Genomic_DNA"/>
</dbReference>
<dbReference type="Proteomes" id="UP000001542">
    <property type="component" value="Unassembled WGS sequence"/>
</dbReference>
<reference evidence="1" key="2">
    <citation type="journal article" date="2007" name="Science">
        <title>Draft genome sequence of the sexually transmitted pathogen Trichomonas vaginalis.</title>
        <authorList>
            <person name="Carlton J.M."/>
            <person name="Hirt R.P."/>
            <person name="Silva J.C."/>
            <person name="Delcher A.L."/>
            <person name="Schatz M."/>
            <person name="Zhao Q."/>
            <person name="Wortman J.R."/>
            <person name="Bidwell S.L."/>
            <person name="Alsmark U.C.M."/>
            <person name="Besteiro S."/>
            <person name="Sicheritz-Ponten T."/>
            <person name="Noel C.J."/>
            <person name="Dacks J.B."/>
            <person name="Foster P.G."/>
            <person name="Simillion C."/>
            <person name="Van de Peer Y."/>
            <person name="Miranda-Saavedra D."/>
            <person name="Barton G.J."/>
            <person name="Westrop G.D."/>
            <person name="Mueller S."/>
            <person name="Dessi D."/>
            <person name="Fiori P.L."/>
            <person name="Ren Q."/>
            <person name="Paulsen I."/>
            <person name="Zhang H."/>
            <person name="Bastida-Corcuera F.D."/>
            <person name="Simoes-Barbosa A."/>
            <person name="Brown M.T."/>
            <person name="Hayes R.D."/>
            <person name="Mukherjee M."/>
            <person name="Okumura C.Y."/>
            <person name="Schneider R."/>
            <person name="Smith A.J."/>
            <person name="Vanacova S."/>
            <person name="Villalvazo M."/>
            <person name="Haas B.J."/>
            <person name="Pertea M."/>
            <person name="Feldblyum T.V."/>
            <person name="Utterback T.R."/>
            <person name="Shu C.L."/>
            <person name="Osoegawa K."/>
            <person name="de Jong P.J."/>
            <person name="Hrdy I."/>
            <person name="Horvathova L."/>
            <person name="Zubacova Z."/>
            <person name="Dolezal P."/>
            <person name="Malik S.B."/>
            <person name="Logsdon J.M. Jr."/>
            <person name="Henze K."/>
            <person name="Gupta A."/>
            <person name="Wang C.C."/>
            <person name="Dunne R.L."/>
            <person name="Upcroft J.A."/>
            <person name="Upcroft P."/>
            <person name="White O."/>
            <person name="Salzberg S.L."/>
            <person name="Tang P."/>
            <person name="Chiu C.-H."/>
            <person name="Lee Y.-S."/>
            <person name="Embley T.M."/>
            <person name="Coombs G.H."/>
            <person name="Mottram J.C."/>
            <person name="Tachezy J."/>
            <person name="Fraser-Liggett C.M."/>
            <person name="Johnson P.J."/>
        </authorList>
    </citation>
    <scope>NUCLEOTIDE SEQUENCE [LARGE SCALE GENOMIC DNA]</scope>
    <source>
        <strain evidence="1">G3</strain>
    </source>
</reference>
<sequence>MSKVSEIDLLKKSLSIIEARITDQNTNANAVLQELNELQRFISPKNLDKYLPMLESILDVLFSISDDRDVSVRHIASVILDSSVQVILPFHKSPILHYISQHSTIKYQPHALVSMIELALKVTLFLTHSVILDLFSQLTFLLETCASHSSEIVAENFNRMAPQIRQFIEKPEIRLQLIRLLGEPKDSVLSARWAIKTAAIFAYPDIIEQSLPFIPQKMYFLASMPEIKIPEIPLGATFEDLLPFIEQDPFHFTDYLQKPPEDHRQLAPFLLCLKNALPYGFKPEFDIKILTDISREPNISSLQYECIALGMLSEVINVDLREIFSEVTSSTISAYSICFNRFPSIEFLESVLNMGCESPVTAKLVVGFLCEIDFSRFKKFIKKSATKIATIAKSSHDIVQKALCEKCPHFNNGDVLPLYEKFLESADYFDSNSFKNLCCVLSSMSCPRVDDLTNAFFATLTEIDGEIIWGDVTSLHSFLTSLKRFCMHSRLIRIPQYIASLPELVLYAIACFICTEPPHSLTKLSSNFQCQSGRCLASILSKQSQADLLELRDIAASCVGALKTQVVVDLVSLDVIGRKLLPWPSANNWLLLNNTSAKANVETTAGVLSCDPKVVFAAAQVSPEKLPKTCYNLSPDLIVLALEKGEKIEFNLNLSLIKAANRRKEFPQQIAEKMKGSWMAVAIKKHFELDCVKEIYAKPFREWSGPPAFWSLVPYFVARLISRGVKIDFTGELPPPQKFITAKNVRIFRKIVKPCPIKNMVIKMPKKEEYNFSIDEEIDYFGPEVLRGLRNYLYRKIECGTFEELITKPKIHISPSLIAICHNELSRDVTECSYDLVCLNIELAAISDDVPKDDAKNLLKMTSFKSHWISLLNKKESWAPELLITPEFIDENVFTERELFSFKLYSLKNNISTFNLDPKTNEYRIYDTTTIRFSHALRAMIVPSFNQRNEQKMLHIISDFGVSKFELKALETWCSKGHKPMSLLRFILASCLNGWTYFPHEFIEAIKAAVPNDDLCLQIRANIMAAKDSPLKQALEKLIPISQ</sequence>
<accession>A2FVW5</accession>
<dbReference type="VEuPathDB" id="TrichDB:TVAG_002230"/>
<dbReference type="VEuPathDB" id="TrichDB:TVAGG3_0172120"/>
<gene>
    <name evidence="1" type="ORF">TVAG_002230</name>
</gene>